<evidence type="ECO:0000313" key="4">
    <source>
        <dbReference type="Proteomes" id="UP000596661"/>
    </source>
</evidence>
<dbReference type="Proteomes" id="UP000596661">
    <property type="component" value="Chromosome 5"/>
</dbReference>
<dbReference type="EMBL" id="UZAU01000535">
    <property type="status" value="NOT_ANNOTATED_CDS"/>
    <property type="molecule type" value="Genomic_DNA"/>
</dbReference>
<feature type="compositionally biased region" description="Polar residues" evidence="1">
    <location>
        <begin position="576"/>
        <end position="586"/>
    </location>
</feature>
<sequence>MEVVNTHNESLKGKAFSCVKASISLTPSATSLKVSSSLCLFGKVVAPMVMDAGDVTDAVTKNWQKRVVVSSLSNSCPNCFKLGFENTLDRDWALDHGPWSFKGYTFALRMWSPSCDGSVTIDIINLWVQIHNLPHEFFSNANGHLLGSLIGKVIKVELEEDNPMSWNLFLRVLVEVNIEKLLVSGCYFDLANGVKRWLQFKVVTQSVPVQRLALMPVCSLLNGSSTGTGNGGATAGGTSNDERGSRKKSIGTFRPLPGKAVLSRKKWVPKDRSGDGVRSHTGFGNGVRIISNGNENGSANFPCLEKMTNGKGAINPLTPVLCVEMGPTGVVNIKDNITVNESVISNFHGPQAGLKNLVGTASGPTIVNAGEMVGLPNCSGPGAGSLSGKILGAELTTKPNEEKDLLSPLPTCNVKPLSKTFDKNNASLKIGGPIIGEGSSLGQVGGKEAEPNGEEERPQEQFLYDLKHFGRMDLFEIKKICGDIGIFPTSKTNVRTTPFKKRKFEGSASLCTRPHKVHRKYPDVVRDFPWDPVQPDLESKVVEDDPSEESSSSPSYTDGILKNPLVGSFVIKDSDSNLSVHSNTPVEENVLSPPQEP</sequence>
<dbReference type="PANTHER" id="PTHR31286">
    <property type="entry name" value="GLYCINE-RICH CELL WALL STRUCTURAL PROTEIN 1.8-LIKE"/>
    <property type="match status" value="1"/>
</dbReference>
<reference evidence="3" key="2">
    <citation type="submission" date="2021-03" db="UniProtKB">
        <authorList>
            <consortium name="EnsemblPlants"/>
        </authorList>
    </citation>
    <scope>IDENTIFICATION</scope>
</reference>
<reference evidence="3" key="1">
    <citation type="submission" date="2018-11" db="EMBL/GenBank/DDBJ databases">
        <authorList>
            <person name="Grassa J C."/>
        </authorList>
    </citation>
    <scope>NUCLEOTIDE SEQUENCE [LARGE SCALE GENOMIC DNA]</scope>
</reference>
<feature type="region of interest" description="Disordered" evidence="1">
    <location>
        <begin position="536"/>
        <end position="560"/>
    </location>
</feature>
<feature type="region of interest" description="Disordered" evidence="1">
    <location>
        <begin position="439"/>
        <end position="459"/>
    </location>
</feature>
<evidence type="ECO:0000256" key="1">
    <source>
        <dbReference type="SAM" id="MobiDB-lite"/>
    </source>
</evidence>
<dbReference type="InterPro" id="IPR025558">
    <property type="entry name" value="DUF4283"/>
</dbReference>
<dbReference type="EnsemblPlants" id="evm.model.05.1400">
    <property type="protein sequence ID" value="cds.evm.model.05.1400"/>
    <property type="gene ID" value="evm.TU.05.1400"/>
</dbReference>
<feature type="region of interest" description="Disordered" evidence="1">
    <location>
        <begin position="575"/>
        <end position="597"/>
    </location>
</feature>
<feature type="domain" description="DUF4283" evidence="2">
    <location>
        <begin position="37"/>
        <end position="115"/>
    </location>
</feature>
<name>A0A803PL64_CANSA</name>
<feature type="region of interest" description="Disordered" evidence="1">
    <location>
        <begin position="228"/>
        <end position="252"/>
    </location>
</feature>
<evidence type="ECO:0000259" key="2">
    <source>
        <dbReference type="Pfam" id="PF14111"/>
    </source>
</evidence>
<dbReference type="AlphaFoldDB" id="A0A803PL64"/>
<dbReference type="Gramene" id="evm.model.05.1400">
    <property type="protein sequence ID" value="cds.evm.model.05.1400"/>
    <property type="gene ID" value="evm.TU.05.1400"/>
</dbReference>
<evidence type="ECO:0000313" key="3">
    <source>
        <dbReference type="EnsemblPlants" id="cds.evm.model.05.1400"/>
    </source>
</evidence>
<accession>A0A803PL64</accession>
<organism evidence="3 4">
    <name type="scientific">Cannabis sativa</name>
    <name type="common">Hemp</name>
    <name type="synonym">Marijuana</name>
    <dbReference type="NCBI Taxonomy" id="3483"/>
    <lineage>
        <taxon>Eukaryota</taxon>
        <taxon>Viridiplantae</taxon>
        <taxon>Streptophyta</taxon>
        <taxon>Embryophyta</taxon>
        <taxon>Tracheophyta</taxon>
        <taxon>Spermatophyta</taxon>
        <taxon>Magnoliopsida</taxon>
        <taxon>eudicotyledons</taxon>
        <taxon>Gunneridae</taxon>
        <taxon>Pentapetalae</taxon>
        <taxon>rosids</taxon>
        <taxon>fabids</taxon>
        <taxon>Rosales</taxon>
        <taxon>Cannabaceae</taxon>
        <taxon>Cannabis</taxon>
    </lineage>
</organism>
<dbReference type="PANTHER" id="PTHR31286:SF167">
    <property type="entry name" value="OS09G0268800 PROTEIN"/>
    <property type="match status" value="1"/>
</dbReference>
<keyword evidence="4" id="KW-1185">Reference proteome</keyword>
<dbReference type="Pfam" id="PF14111">
    <property type="entry name" value="DUF4283"/>
    <property type="match status" value="1"/>
</dbReference>
<protein>
    <recommendedName>
        <fullName evidence="2">DUF4283 domain-containing protein</fullName>
    </recommendedName>
</protein>
<proteinExistence type="predicted"/>
<feature type="compositionally biased region" description="Basic and acidic residues" evidence="1">
    <location>
        <begin position="447"/>
        <end position="459"/>
    </location>
</feature>
<dbReference type="InterPro" id="IPR040256">
    <property type="entry name" value="At4g02000-like"/>
</dbReference>